<organism evidence="6 7">
    <name type="scientific">Modicisalibacter xianhensis</name>
    <dbReference type="NCBI Taxonomy" id="442341"/>
    <lineage>
        <taxon>Bacteria</taxon>
        <taxon>Pseudomonadati</taxon>
        <taxon>Pseudomonadota</taxon>
        <taxon>Gammaproteobacteria</taxon>
        <taxon>Oceanospirillales</taxon>
        <taxon>Halomonadaceae</taxon>
        <taxon>Modicisalibacter</taxon>
    </lineage>
</organism>
<dbReference type="AlphaFoldDB" id="A0A4R8FQI9"/>
<gene>
    <name evidence="4" type="primary">hldD</name>
    <name evidence="6" type="ORF">DFO67_109149</name>
</gene>
<dbReference type="GO" id="GO:0097171">
    <property type="term" value="P:ADP-L-glycero-beta-D-manno-heptose biosynthetic process"/>
    <property type="evidence" value="ECO:0007669"/>
    <property type="project" value="UniProtKB-UniPathway"/>
</dbReference>
<feature type="binding site" evidence="4">
    <location>
        <position position="184"/>
    </location>
    <ligand>
        <name>substrate</name>
    </ligand>
</feature>
<reference evidence="6 7" key="1">
    <citation type="submission" date="2019-03" db="EMBL/GenBank/DDBJ databases">
        <title>Freshwater and sediment microbial communities from various areas in North America, analyzing microbe dynamics in response to fracking.</title>
        <authorList>
            <person name="Lamendella R."/>
        </authorList>
    </citation>
    <scope>NUCLEOTIDE SEQUENCE [LARGE SCALE GENOMIC DNA]</scope>
    <source>
        <strain evidence="6 7">6_TX</strain>
    </source>
</reference>
<feature type="binding site" evidence="4">
    <location>
        <position position="286"/>
    </location>
    <ligand>
        <name>substrate</name>
    </ligand>
</feature>
<feature type="active site" description="Proton acceptor" evidence="4">
    <location>
        <position position="182"/>
    </location>
</feature>
<dbReference type="PANTHER" id="PTHR43103">
    <property type="entry name" value="NUCLEOSIDE-DIPHOSPHATE-SUGAR EPIMERASE"/>
    <property type="match status" value="1"/>
</dbReference>
<feature type="binding site" evidence="4">
    <location>
        <begin position="10"/>
        <end position="11"/>
    </location>
    <ligand>
        <name>NADP(+)</name>
        <dbReference type="ChEBI" id="CHEBI:58349"/>
    </ligand>
</feature>
<dbReference type="CDD" id="cd05248">
    <property type="entry name" value="ADP_GME_SDR_e"/>
    <property type="match status" value="1"/>
</dbReference>
<feature type="binding site" evidence="4">
    <location>
        <begin position="205"/>
        <end position="208"/>
    </location>
    <ligand>
        <name>substrate</name>
    </ligand>
</feature>
<feature type="active site" description="Proton acceptor" evidence="4">
    <location>
        <position position="144"/>
    </location>
</feature>
<dbReference type="HAMAP" id="MF_01601">
    <property type="entry name" value="Heptose_epimerase"/>
    <property type="match status" value="1"/>
</dbReference>
<feature type="binding site" evidence="4">
    <location>
        <position position="148"/>
    </location>
    <ligand>
        <name>NADP(+)</name>
        <dbReference type="ChEBI" id="CHEBI:58349"/>
    </ligand>
</feature>
<feature type="binding site" evidence="4">
    <location>
        <position position="182"/>
    </location>
    <ligand>
        <name>NADP(+)</name>
        <dbReference type="ChEBI" id="CHEBI:58349"/>
    </ligand>
</feature>
<feature type="domain" description="NAD-dependent epimerase/dehydratase" evidence="5">
    <location>
        <begin position="2"/>
        <end position="246"/>
    </location>
</feature>
<keyword evidence="1 4" id="KW-0521">NADP</keyword>
<comment type="subunit">
    <text evidence="4">Homopentamer.</text>
</comment>
<evidence type="ECO:0000259" key="5">
    <source>
        <dbReference type="Pfam" id="PF01370"/>
    </source>
</evidence>
<evidence type="ECO:0000313" key="7">
    <source>
        <dbReference type="Proteomes" id="UP000294489"/>
    </source>
</evidence>
<comment type="catalytic activity">
    <reaction evidence="4">
        <text>ADP-D-glycero-beta-D-manno-heptose = ADP-L-glycero-beta-D-manno-heptose</text>
        <dbReference type="Rhea" id="RHEA:17577"/>
        <dbReference type="ChEBI" id="CHEBI:59967"/>
        <dbReference type="ChEBI" id="CHEBI:61506"/>
        <dbReference type="EC" id="5.1.3.20"/>
    </reaction>
</comment>
<protein>
    <recommendedName>
        <fullName evidence="4">ADP-L-glycero-D-manno-heptose-6-epimerase</fullName>
        <ecNumber evidence="4">5.1.3.20</ecNumber>
    </recommendedName>
    <alternativeName>
        <fullName evidence="4">ADP-L-glycero-beta-D-manno-heptose-6-epimerase</fullName>
        <shortName evidence="4">ADP-glyceromanno-heptose 6-epimerase</shortName>
        <shortName evidence="4">ADP-hep 6-epimerase</shortName>
        <shortName evidence="4">AGME</shortName>
    </alternativeName>
</protein>
<dbReference type="PANTHER" id="PTHR43103:SF3">
    <property type="entry name" value="ADP-L-GLYCERO-D-MANNO-HEPTOSE-6-EPIMERASE"/>
    <property type="match status" value="1"/>
</dbReference>
<dbReference type="EC" id="5.1.3.20" evidence="4"/>
<keyword evidence="3 4" id="KW-0119">Carbohydrate metabolism</keyword>
<comment type="caution">
    <text evidence="6">The sequence shown here is derived from an EMBL/GenBank/DDBJ whole genome shotgun (WGS) entry which is preliminary data.</text>
</comment>
<dbReference type="NCBIfam" id="NF008360">
    <property type="entry name" value="PRK11150.1"/>
    <property type="match status" value="1"/>
</dbReference>
<evidence type="ECO:0000256" key="3">
    <source>
        <dbReference type="ARBA" id="ARBA00023277"/>
    </source>
</evidence>
<feature type="binding site" evidence="4">
    <location>
        <position position="191"/>
    </location>
    <ligand>
        <name>substrate</name>
    </ligand>
</feature>
<dbReference type="Gene3D" id="3.40.50.720">
    <property type="entry name" value="NAD(P)-binding Rossmann-like Domain"/>
    <property type="match status" value="1"/>
</dbReference>
<evidence type="ECO:0000256" key="4">
    <source>
        <dbReference type="HAMAP-Rule" id="MF_01601"/>
    </source>
</evidence>
<dbReference type="SUPFAM" id="SSF51735">
    <property type="entry name" value="NAD(P)-binding Rossmann-fold domains"/>
    <property type="match status" value="1"/>
</dbReference>
<dbReference type="EMBL" id="SOEC01000009">
    <property type="protein sequence ID" value="TDX28765.1"/>
    <property type="molecule type" value="Genomic_DNA"/>
</dbReference>
<proteinExistence type="inferred from homology"/>
<dbReference type="Gene3D" id="3.90.25.10">
    <property type="entry name" value="UDP-galactose 4-epimerase, domain 1"/>
    <property type="match status" value="1"/>
</dbReference>
<accession>A0A4R8FQI9</accession>
<dbReference type="GO" id="GO:0008712">
    <property type="term" value="F:ADP-glyceromanno-heptose 6-epimerase activity"/>
    <property type="evidence" value="ECO:0007669"/>
    <property type="project" value="UniProtKB-UniRule"/>
</dbReference>
<dbReference type="UniPathway" id="UPA00356">
    <property type="reaction ID" value="UER00440"/>
</dbReference>
<dbReference type="Pfam" id="PF01370">
    <property type="entry name" value="Epimerase"/>
    <property type="match status" value="1"/>
</dbReference>
<feature type="binding site" evidence="4">
    <location>
        <begin position="80"/>
        <end position="84"/>
    </location>
    <ligand>
        <name>NADP(+)</name>
        <dbReference type="ChEBI" id="CHEBI:58349"/>
    </ligand>
</feature>
<keyword evidence="2 4" id="KW-0413">Isomerase</keyword>
<sequence>MIVVTGGAGFIGANLVKALNARGRNDVLVVDDLSDGTKFVNLADCTLGDYLDKDDFLRRIQAQMHGEDGGLPPIEAIFHEGACSDTTEWDGKYMLENNFEYSKVLLHYCQKRGIPFLYASSAATYGGSEVFVEAPEHEKPLNVYGYSKLLFDQYVRARWKTFNSQVVGFRYFNVYGPREQHKGKMASVAYHHHTQVRQGQNPRLFGAWDGYDAGMQSRDFIYVGDVVDVNLWFLDHPEQSGIFNLGTGRAEPFKAIAETVIDYYGKQGIEADIEYIDFPDELKGRYQSYTRADISRLRQAGYSAEFRTVREGVTAYLEWLNG</sequence>
<feature type="binding site" evidence="4">
    <location>
        <position position="97"/>
    </location>
    <ligand>
        <name>NADP(+)</name>
        <dbReference type="ChEBI" id="CHEBI:58349"/>
    </ligand>
</feature>
<dbReference type="InterPro" id="IPR001509">
    <property type="entry name" value="Epimerase_deHydtase"/>
</dbReference>
<evidence type="ECO:0000256" key="2">
    <source>
        <dbReference type="ARBA" id="ARBA00023235"/>
    </source>
</evidence>
<feature type="binding site" evidence="4">
    <location>
        <position position="38"/>
    </location>
    <ligand>
        <name>NADP(+)</name>
        <dbReference type="ChEBI" id="CHEBI:58349"/>
    </ligand>
</feature>
<feature type="binding site" evidence="4">
    <location>
        <position position="53"/>
    </location>
    <ligand>
        <name>NADP(+)</name>
        <dbReference type="ChEBI" id="CHEBI:58349"/>
    </ligand>
</feature>
<feature type="binding site" evidence="4">
    <location>
        <position position="173"/>
    </location>
    <ligand>
        <name>substrate</name>
    </ligand>
</feature>
<feature type="binding site" evidence="4">
    <location>
        <begin position="31"/>
        <end position="32"/>
    </location>
    <ligand>
        <name>NADP(+)</name>
        <dbReference type="ChEBI" id="CHEBI:58349"/>
    </ligand>
</feature>
<comment type="pathway">
    <text evidence="4">Nucleotide-sugar biosynthesis; ADP-L-glycero-beta-D-manno-heptose biosynthesis; ADP-L-glycero-beta-D-manno-heptose from D-glycero-beta-D-manno-heptose 7-phosphate: step 4/4.</text>
</comment>
<evidence type="ECO:0000313" key="6">
    <source>
        <dbReference type="EMBL" id="TDX28765.1"/>
    </source>
</evidence>
<dbReference type="GO" id="GO:0050661">
    <property type="term" value="F:NADP binding"/>
    <property type="evidence" value="ECO:0007669"/>
    <property type="project" value="InterPro"/>
</dbReference>
<comment type="domain">
    <text evidence="4">Contains a large N-terminal NADP-binding domain, and a smaller C-terminal substrate-binding domain.</text>
</comment>
<dbReference type="OrthoDB" id="9803010at2"/>
<dbReference type="Proteomes" id="UP000294489">
    <property type="component" value="Unassembled WGS sequence"/>
</dbReference>
<name>A0A4R8FQI9_9GAMM</name>
<dbReference type="InterPro" id="IPR011912">
    <property type="entry name" value="Heptose_epim"/>
</dbReference>
<evidence type="ECO:0000256" key="1">
    <source>
        <dbReference type="ARBA" id="ARBA00022857"/>
    </source>
</evidence>
<feature type="binding site" evidence="4">
    <location>
        <position position="174"/>
    </location>
    <ligand>
        <name>NADP(+)</name>
        <dbReference type="ChEBI" id="CHEBI:58349"/>
    </ligand>
</feature>
<dbReference type="RefSeq" id="WP_134018139.1">
    <property type="nucleotide sequence ID" value="NZ_SOEC01000009.1"/>
</dbReference>
<comment type="cofactor">
    <cofactor evidence="4">
        <name>NADP(+)</name>
        <dbReference type="ChEBI" id="CHEBI:58349"/>
    </cofactor>
    <text evidence="4">Binds 1 NADP(+) per subunit.</text>
</comment>
<dbReference type="GO" id="GO:0005975">
    <property type="term" value="P:carbohydrate metabolic process"/>
    <property type="evidence" value="ECO:0007669"/>
    <property type="project" value="UniProtKB-UniRule"/>
</dbReference>
<comment type="function">
    <text evidence="4">Catalyzes the interconversion between ADP-D-glycero-beta-D-manno-heptose and ADP-L-glycero-beta-D-manno-heptose via an epimerization at carbon 6 of the heptose.</text>
</comment>
<dbReference type="InterPro" id="IPR036291">
    <property type="entry name" value="NAD(P)-bd_dom_sf"/>
</dbReference>
<dbReference type="NCBIfam" id="TIGR02197">
    <property type="entry name" value="heptose_epim"/>
    <property type="match status" value="1"/>
</dbReference>
<feature type="binding site" evidence="4">
    <location>
        <position position="218"/>
    </location>
    <ligand>
        <name>substrate</name>
    </ligand>
</feature>
<comment type="similarity">
    <text evidence="4">Belongs to the NAD(P)-dependent epimerase/dehydratase family. HldD subfamily.</text>
</comment>